<name>A0A1W4XSC8_AGRPL</name>
<dbReference type="OrthoDB" id="6334764at2759"/>
<dbReference type="InterPro" id="IPR053729">
    <property type="entry name" value="MAD2L1BP_domain_sf"/>
</dbReference>
<keyword evidence="1" id="KW-1185">Reference proteome</keyword>
<dbReference type="FunCoup" id="A0A1W4XSC8">
    <property type="interactions" value="406"/>
</dbReference>
<dbReference type="AlphaFoldDB" id="A0A1W4XSC8"/>
<evidence type="ECO:0000313" key="2">
    <source>
        <dbReference type="RefSeq" id="XP_018335702.1"/>
    </source>
</evidence>
<accession>A0A1W4XSC8</accession>
<dbReference type="RefSeq" id="XP_018335702.1">
    <property type="nucleotide sequence ID" value="XM_018480200.2"/>
</dbReference>
<dbReference type="InterPro" id="IPR009511">
    <property type="entry name" value="MAD1/Cdc20-bound-Mad2-bd"/>
</dbReference>
<gene>
    <name evidence="2" type="primary">LOC108744442</name>
</gene>
<dbReference type="Gene3D" id="3.30.900.20">
    <property type="match status" value="1"/>
</dbReference>
<dbReference type="Proteomes" id="UP000192223">
    <property type="component" value="Unplaced"/>
</dbReference>
<proteinExistence type="predicted"/>
<dbReference type="GO" id="GO:0007096">
    <property type="term" value="P:regulation of exit from mitosis"/>
    <property type="evidence" value="ECO:0007669"/>
    <property type="project" value="InterPro"/>
</dbReference>
<evidence type="ECO:0000313" key="1">
    <source>
        <dbReference type="Proteomes" id="UP000192223"/>
    </source>
</evidence>
<organism evidence="1 2">
    <name type="scientific">Agrilus planipennis</name>
    <name type="common">Emerald ash borer</name>
    <name type="synonym">Agrilus marcopoli</name>
    <dbReference type="NCBI Taxonomy" id="224129"/>
    <lineage>
        <taxon>Eukaryota</taxon>
        <taxon>Metazoa</taxon>
        <taxon>Ecdysozoa</taxon>
        <taxon>Arthropoda</taxon>
        <taxon>Hexapoda</taxon>
        <taxon>Insecta</taxon>
        <taxon>Pterygota</taxon>
        <taxon>Neoptera</taxon>
        <taxon>Endopterygota</taxon>
        <taxon>Coleoptera</taxon>
        <taxon>Polyphaga</taxon>
        <taxon>Elateriformia</taxon>
        <taxon>Buprestoidea</taxon>
        <taxon>Buprestidae</taxon>
        <taxon>Agrilinae</taxon>
        <taxon>Agrilus</taxon>
    </lineage>
</organism>
<dbReference type="Pfam" id="PF06581">
    <property type="entry name" value="p31comet"/>
    <property type="match status" value="1"/>
</dbReference>
<sequence length="284" mass="32816">MKTDEKNSYFISVNVSDLILTPLTCAALVNEIIKNLVYQRSQIPYSFNWLESAIKRKRSSLGKKECKNINLNIEKYYKVASAAFDTLEDIMKQIKSEFLKCEDLIKEVLILFGSTPLCAKEIFIIKIPFISKGHIEENHLRSMQKQQQKILRSIFLSEDWIKAMESSIPSTNTFVLLKKIKKTEMNNTNDFFTYKENYSLPSRIKHYTVELINDKKVLSNCCSHLSIHCDSQVSQSKCNTSNTCDDNSVNECIETDLLEWYQANVVVKGFKDLFVNKISASELW</sequence>
<reference evidence="2" key="1">
    <citation type="submission" date="2025-08" db="UniProtKB">
        <authorList>
            <consortium name="RefSeq"/>
        </authorList>
    </citation>
    <scope>IDENTIFICATION</scope>
    <source>
        <tissue evidence="2">Entire body</tissue>
    </source>
</reference>
<dbReference type="GeneID" id="108744442"/>
<protein>
    <submittedName>
        <fullName evidence="2">Uncharacterized protein LOC108744442</fullName>
    </submittedName>
</protein>
<dbReference type="KEGG" id="apln:108744442"/>
<dbReference type="PANTHER" id="PTHR15681:SF1">
    <property type="entry name" value="MAD2L1-BINDING PROTEIN"/>
    <property type="match status" value="1"/>
</dbReference>
<dbReference type="InParanoid" id="A0A1W4XSC8"/>
<dbReference type="PANTHER" id="PTHR15681">
    <property type="entry name" value="MAD2L1-BINDING PROTEIN"/>
    <property type="match status" value="1"/>
</dbReference>
<dbReference type="GO" id="GO:0005634">
    <property type="term" value="C:nucleus"/>
    <property type="evidence" value="ECO:0007669"/>
    <property type="project" value="InterPro"/>
</dbReference>